<dbReference type="VEuPathDB" id="TrichDB:TVAG_451250"/>
<keyword evidence="1" id="KW-0880">Kelch repeat</keyword>
<dbReference type="SUPFAM" id="SSF117281">
    <property type="entry name" value="Kelch motif"/>
    <property type="match status" value="1"/>
</dbReference>
<dbReference type="InParanoid" id="A2EYS7"/>
<dbReference type="OMA" id="WKEVEAT"/>
<organism evidence="3 4">
    <name type="scientific">Trichomonas vaginalis (strain ATCC PRA-98 / G3)</name>
    <dbReference type="NCBI Taxonomy" id="412133"/>
    <lineage>
        <taxon>Eukaryota</taxon>
        <taxon>Metamonada</taxon>
        <taxon>Parabasalia</taxon>
        <taxon>Trichomonadida</taxon>
        <taxon>Trichomonadidae</taxon>
        <taxon>Trichomonas</taxon>
    </lineage>
</organism>
<name>A2EYS7_TRIV3</name>
<dbReference type="OrthoDB" id="10251809at2759"/>
<protein>
    <submittedName>
        <fullName evidence="3">Kelch motif family protein</fullName>
    </submittedName>
</protein>
<sequence length="377" mass="42356">MGNDHQSHYYARFGNEEMKGELSSPFVQYEQKCNNKLLKMSFYGLWSVYQPYGVTPTPRVGHFHSYDPDRALVYVGYGCQEGCKLQNDVWALETTTQKWHHIEVKGYHASPRTGCSGVFWRGHILVYGGYTEEEYVGDLHAISCEDGNCEQLHTTGEVPPPRQYPILGVYENRFYVWGGYNGTYPSDLYVLDLDTLVWKSYKTNIQGRSSAPYTVVGSDIYSYGGSKTATMLHIDMTTNTVEEISGGGSPPQPDSVNAGMAATPDTIYWFGAIPNAEFGFVYAYDISRKWWFIFHVRPDGDTVGMADGRVDSFGLFQLPLIQYHTMQYESRTRTVLCVLGTPLKNPPPTVAVQLGDAIPAIHLRQDMLDALPHVSEA</sequence>
<dbReference type="STRING" id="5722.A2EYS7"/>
<reference evidence="3" key="2">
    <citation type="journal article" date="2007" name="Science">
        <title>Draft genome sequence of the sexually transmitted pathogen Trichomonas vaginalis.</title>
        <authorList>
            <person name="Carlton J.M."/>
            <person name="Hirt R.P."/>
            <person name="Silva J.C."/>
            <person name="Delcher A.L."/>
            <person name="Schatz M."/>
            <person name="Zhao Q."/>
            <person name="Wortman J.R."/>
            <person name="Bidwell S.L."/>
            <person name="Alsmark U.C.M."/>
            <person name="Besteiro S."/>
            <person name="Sicheritz-Ponten T."/>
            <person name="Noel C.J."/>
            <person name="Dacks J.B."/>
            <person name="Foster P.G."/>
            <person name="Simillion C."/>
            <person name="Van de Peer Y."/>
            <person name="Miranda-Saavedra D."/>
            <person name="Barton G.J."/>
            <person name="Westrop G.D."/>
            <person name="Mueller S."/>
            <person name="Dessi D."/>
            <person name="Fiori P.L."/>
            <person name="Ren Q."/>
            <person name="Paulsen I."/>
            <person name="Zhang H."/>
            <person name="Bastida-Corcuera F.D."/>
            <person name="Simoes-Barbosa A."/>
            <person name="Brown M.T."/>
            <person name="Hayes R.D."/>
            <person name="Mukherjee M."/>
            <person name="Okumura C.Y."/>
            <person name="Schneider R."/>
            <person name="Smith A.J."/>
            <person name="Vanacova S."/>
            <person name="Villalvazo M."/>
            <person name="Haas B.J."/>
            <person name="Pertea M."/>
            <person name="Feldblyum T.V."/>
            <person name="Utterback T.R."/>
            <person name="Shu C.L."/>
            <person name="Osoegawa K."/>
            <person name="de Jong P.J."/>
            <person name="Hrdy I."/>
            <person name="Horvathova L."/>
            <person name="Zubacova Z."/>
            <person name="Dolezal P."/>
            <person name="Malik S.B."/>
            <person name="Logsdon J.M. Jr."/>
            <person name="Henze K."/>
            <person name="Gupta A."/>
            <person name="Wang C.C."/>
            <person name="Dunne R.L."/>
            <person name="Upcroft J.A."/>
            <person name="Upcroft P."/>
            <person name="White O."/>
            <person name="Salzberg S.L."/>
            <person name="Tang P."/>
            <person name="Chiu C.-H."/>
            <person name="Lee Y.-S."/>
            <person name="Embley T.M."/>
            <person name="Coombs G.H."/>
            <person name="Mottram J.C."/>
            <person name="Tachezy J."/>
            <person name="Fraser-Liggett C.M."/>
            <person name="Johnson P.J."/>
        </authorList>
    </citation>
    <scope>NUCLEOTIDE SEQUENCE [LARGE SCALE GENOMIC DNA]</scope>
    <source>
        <strain evidence="3">G3</strain>
    </source>
</reference>
<dbReference type="InterPro" id="IPR015915">
    <property type="entry name" value="Kelch-typ_b-propeller"/>
</dbReference>
<keyword evidence="2" id="KW-0677">Repeat</keyword>
<dbReference type="VEuPathDB" id="TrichDB:TVAGG3_0865850"/>
<dbReference type="SMR" id="A2EYS7"/>
<dbReference type="PANTHER" id="PTHR46093">
    <property type="entry name" value="ACYL-COA-BINDING DOMAIN-CONTAINING PROTEIN 5"/>
    <property type="match status" value="1"/>
</dbReference>
<dbReference type="AlphaFoldDB" id="A2EYS7"/>
<reference evidence="3" key="1">
    <citation type="submission" date="2006-10" db="EMBL/GenBank/DDBJ databases">
        <authorList>
            <person name="Amadeo P."/>
            <person name="Zhao Q."/>
            <person name="Wortman J."/>
            <person name="Fraser-Liggett C."/>
            <person name="Carlton J."/>
        </authorList>
    </citation>
    <scope>NUCLEOTIDE SEQUENCE</scope>
    <source>
        <strain evidence="3">G3</strain>
    </source>
</reference>
<dbReference type="PANTHER" id="PTHR46093:SF18">
    <property type="entry name" value="FIBRONECTIN TYPE-III DOMAIN-CONTAINING PROTEIN"/>
    <property type="match status" value="1"/>
</dbReference>
<dbReference type="Pfam" id="PF24681">
    <property type="entry name" value="Kelch_KLHDC2_KLHL20_DRC7"/>
    <property type="match status" value="1"/>
</dbReference>
<keyword evidence="4" id="KW-1185">Reference proteome</keyword>
<dbReference type="Gene3D" id="2.120.10.80">
    <property type="entry name" value="Kelch-type beta propeller"/>
    <property type="match status" value="1"/>
</dbReference>
<dbReference type="KEGG" id="tva:4760058"/>
<dbReference type="Proteomes" id="UP000001542">
    <property type="component" value="Unassembled WGS sequence"/>
</dbReference>
<evidence type="ECO:0000313" key="4">
    <source>
        <dbReference type="Proteomes" id="UP000001542"/>
    </source>
</evidence>
<proteinExistence type="predicted"/>
<dbReference type="eggNOG" id="KOG0379">
    <property type="taxonomic scope" value="Eukaryota"/>
</dbReference>
<gene>
    <name evidence="3" type="ORF">TVAG_451250</name>
</gene>
<evidence type="ECO:0000256" key="2">
    <source>
        <dbReference type="ARBA" id="ARBA00022737"/>
    </source>
</evidence>
<evidence type="ECO:0000256" key="1">
    <source>
        <dbReference type="ARBA" id="ARBA00022441"/>
    </source>
</evidence>
<dbReference type="EMBL" id="DS113543">
    <property type="protein sequence ID" value="EAY02224.1"/>
    <property type="molecule type" value="Genomic_DNA"/>
</dbReference>
<accession>A2EYS7</accession>
<evidence type="ECO:0000313" key="3">
    <source>
        <dbReference type="EMBL" id="EAY02224.1"/>
    </source>
</evidence>
<dbReference type="RefSeq" id="XP_001314562.1">
    <property type="nucleotide sequence ID" value="XM_001314534.1"/>
</dbReference>